<evidence type="ECO:0000256" key="1">
    <source>
        <dbReference type="SAM" id="Phobius"/>
    </source>
</evidence>
<keyword evidence="1" id="KW-0812">Transmembrane</keyword>
<protein>
    <submittedName>
        <fullName evidence="2">Uncharacterized protein</fullName>
    </submittedName>
</protein>
<sequence>MYYFLEIGFFVTLILVVGISITAFINQVASKEEGFFIKQVRKYYALSIVFFLLFAATRMIYVSVADVSNIPIVDGMAIGAEHSLTENQFLVSYKTAGRSFRQTIKIKEEELEQVRVACTAKEGEVFLKMTQQATEKTFNVTNFDGIIDMKGFHAGEINLETYNKQAKEVSVEVIWKR</sequence>
<name>A0A6L5XYQ2_9FIRM</name>
<evidence type="ECO:0000313" key="2">
    <source>
        <dbReference type="EMBL" id="MSS63892.1"/>
    </source>
</evidence>
<feature type="transmembrane region" description="Helical" evidence="1">
    <location>
        <begin position="45"/>
        <end position="64"/>
    </location>
</feature>
<keyword evidence="1" id="KW-0472">Membrane</keyword>
<dbReference type="RefSeq" id="WP_154519301.1">
    <property type="nucleotide sequence ID" value="NZ_VUMT01000011.1"/>
</dbReference>
<dbReference type="Proteomes" id="UP000482209">
    <property type="component" value="Unassembled WGS sequence"/>
</dbReference>
<reference evidence="2 3" key="1">
    <citation type="submission" date="2019-08" db="EMBL/GenBank/DDBJ databases">
        <title>In-depth cultivation of the pig gut microbiome towards novel bacterial diversity and tailored functional studies.</title>
        <authorList>
            <person name="Wylensek D."/>
            <person name="Hitch T.C.A."/>
            <person name="Clavel T."/>
        </authorList>
    </citation>
    <scope>NUCLEOTIDE SEQUENCE [LARGE SCALE GENOMIC DNA]</scope>
    <source>
        <strain evidence="2 3">WCA-693-APC-MOT-I</strain>
    </source>
</reference>
<keyword evidence="1" id="KW-1133">Transmembrane helix</keyword>
<accession>A0A6L5XYQ2</accession>
<comment type="caution">
    <text evidence="2">The sequence shown here is derived from an EMBL/GenBank/DDBJ whole genome shotgun (WGS) entry which is preliminary data.</text>
</comment>
<gene>
    <name evidence="2" type="ORF">FYJ58_08380</name>
</gene>
<feature type="transmembrane region" description="Helical" evidence="1">
    <location>
        <begin position="6"/>
        <end position="25"/>
    </location>
</feature>
<dbReference type="EMBL" id="VUMT01000011">
    <property type="protein sequence ID" value="MSS63892.1"/>
    <property type="molecule type" value="Genomic_DNA"/>
</dbReference>
<evidence type="ECO:0000313" key="3">
    <source>
        <dbReference type="Proteomes" id="UP000482209"/>
    </source>
</evidence>
<proteinExistence type="predicted"/>
<keyword evidence="3" id="KW-1185">Reference proteome</keyword>
<organism evidence="2 3">
    <name type="scientific">Velocimicrobium porci</name>
    <dbReference type="NCBI Taxonomy" id="2606634"/>
    <lineage>
        <taxon>Bacteria</taxon>
        <taxon>Bacillati</taxon>
        <taxon>Bacillota</taxon>
        <taxon>Clostridia</taxon>
        <taxon>Lachnospirales</taxon>
        <taxon>Lachnospiraceae</taxon>
        <taxon>Velocimicrobium</taxon>
    </lineage>
</organism>
<dbReference type="AlphaFoldDB" id="A0A6L5XYQ2"/>